<dbReference type="EMBL" id="RIAR02000001">
    <property type="protein sequence ID" value="NSL90778.1"/>
    <property type="molecule type" value="Genomic_DNA"/>
</dbReference>
<keyword evidence="3" id="KW-1185">Reference proteome</keyword>
<protein>
    <submittedName>
        <fullName evidence="2">4-phosphopantetheinyl transferase family protein</fullName>
    </submittedName>
</protein>
<comment type="caution">
    <text evidence="2">The sequence shown here is derived from an EMBL/GenBank/DDBJ whole genome shotgun (WGS) entry which is preliminary data.</text>
</comment>
<dbReference type="Pfam" id="PF01648">
    <property type="entry name" value="ACPS"/>
    <property type="match status" value="1"/>
</dbReference>
<dbReference type="Gene3D" id="3.90.470.20">
    <property type="entry name" value="4'-phosphopantetheinyl transferase domain"/>
    <property type="match status" value="1"/>
</dbReference>
<keyword evidence="2" id="KW-0808">Transferase</keyword>
<organism evidence="2 3">
    <name type="scientific">Chitinophaga solisilvae</name>
    <dbReference type="NCBI Taxonomy" id="1233460"/>
    <lineage>
        <taxon>Bacteria</taxon>
        <taxon>Pseudomonadati</taxon>
        <taxon>Bacteroidota</taxon>
        <taxon>Chitinophagia</taxon>
        <taxon>Chitinophagales</taxon>
        <taxon>Chitinophagaceae</taxon>
        <taxon>Chitinophaga</taxon>
    </lineage>
</organism>
<gene>
    <name evidence="2" type="ORF">ECE50_028400</name>
</gene>
<dbReference type="GO" id="GO:0008897">
    <property type="term" value="F:holo-[acyl-carrier-protein] synthase activity"/>
    <property type="evidence" value="ECO:0007669"/>
    <property type="project" value="InterPro"/>
</dbReference>
<name>A0A3S1JHD5_9BACT</name>
<sequence>MTGNDIIDLQLAATESNWRRKGYLEKVFTPAEQELITAATDPDVMVWLLWSGKEAAYKIFNRVSRQRIYAPQKWEVMPLVWQKDQISGSIKGAGASYAFSSKLTAEYIHTVAVVSGINPAVLPVRIMEAAADDACLRHTGFMNHQESLRKEEGLPVVMNRAGHSCIASISHHGRYWSVVRMQQHQGAVSIKSFMAVTSPGFSGSAGRP</sequence>
<evidence type="ECO:0000259" key="1">
    <source>
        <dbReference type="Pfam" id="PF01648"/>
    </source>
</evidence>
<dbReference type="SUPFAM" id="SSF56214">
    <property type="entry name" value="4'-phosphopantetheinyl transferase"/>
    <property type="match status" value="1"/>
</dbReference>
<dbReference type="GO" id="GO:0000287">
    <property type="term" value="F:magnesium ion binding"/>
    <property type="evidence" value="ECO:0007669"/>
    <property type="project" value="InterPro"/>
</dbReference>
<evidence type="ECO:0000313" key="2">
    <source>
        <dbReference type="EMBL" id="NSL90778.1"/>
    </source>
</evidence>
<dbReference type="InterPro" id="IPR008278">
    <property type="entry name" value="4-PPantetheinyl_Trfase_dom"/>
</dbReference>
<evidence type="ECO:0000313" key="3">
    <source>
        <dbReference type="Proteomes" id="UP000281028"/>
    </source>
</evidence>
<dbReference type="Proteomes" id="UP000281028">
    <property type="component" value="Unassembled WGS sequence"/>
</dbReference>
<accession>A0A3S1JHD5</accession>
<dbReference type="OrthoDB" id="663853at2"/>
<reference evidence="2" key="1">
    <citation type="submission" date="2020-05" db="EMBL/GenBank/DDBJ databases">
        <title>Chitinophaga laudate sp. nov., isolated from a tropical peat swamp.</title>
        <authorList>
            <person name="Goh C.B.S."/>
            <person name="Lee M.S."/>
            <person name="Parimannan S."/>
            <person name="Pasbakhsh P."/>
            <person name="Yule C.M."/>
            <person name="Rajandas H."/>
            <person name="Loke S."/>
            <person name="Croft L."/>
            <person name="Tan J.B.L."/>
        </authorList>
    </citation>
    <scope>NUCLEOTIDE SEQUENCE</scope>
    <source>
        <strain evidence="2">Mgbs1</strain>
    </source>
</reference>
<dbReference type="InterPro" id="IPR037143">
    <property type="entry name" value="4-PPantetheinyl_Trfase_dom_sf"/>
</dbReference>
<proteinExistence type="predicted"/>
<dbReference type="AlphaFoldDB" id="A0A3S1JHD5"/>
<feature type="domain" description="4'-phosphopantetheinyl transferase" evidence="1">
    <location>
        <begin position="3"/>
        <end position="112"/>
    </location>
</feature>